<dbReference type="InterPro" id="IPR051393">
    <property type="entry name" value="ABC_transporter_permease"/>
</dbReference>
<dbReference type="GO" id="GO:0055085">
    <property type="term" value="P:transmembrane transport"/>
    <property type="evidence" value="ECO:0007669"/>
    <property type="project" value="InterPro"/>
</dbReference>
<comment type="similarity">
    <text evidence="7">Belongs to the binding-protein-dependent transport system permease family.</text>
</comment>
<evidence type="ECO:0000313" key="8">
    <source>
        <dbReference type="EMBL" id="AOZ49445.1"/>
    </source>
</evidence>
<keyword evidence="5 7" id="KW-1133">Transmembrane helix</keyword>
<evidence type="ECO:0000256" key="3">
    <source>
        <dbReference type="ARBA" id="ARBA00022475"/>
    </source>
</evidence>
<dbReference type="Gene3D" id="1.10.3720.10">
    <property type="entry name" value="MetI-like"/>
    <property type="match status" value="1"/>
</dbReference>
<dbReference type="GeneID" id="68840598"/>
<proteinExistence type="inferred from homology"/>
<dbReference type="RefSeq" id="WP_070979012.1">
    <property type="nucleotide sequence ID" value="NZ_CP017707.1"/>
</dbReference>
<dbReference type="EMBL" id="CP017707">
    <property type="protein sequence ID" value="AOZ49445.1"/>
    <property type="molecule type" value="Genomic_DNA"/>
</dbReference>
<evidence type="ECO:0000256" key="6">
    <source>
        <dbReference type="ARBA" id="ARBA00023136"/>
    </source>
</evidence>
<keyword evidence="6 7" id="KW-0472">Membrane</keyword>
<evidence type="ECO:0000256" key="5">
    <source>
        <dbReference type="ARBA" id="ARBA00022989"/>
    </source>
</evidence>
<evidence type="ECO:0000256" key="1">
    <source>
        <dbReference type="ARBA" id="ARBA00004651"/>
    </source>
</evidence>
<dbReference type="InterPro" id="IPR035906">
    <property type="entry name" value="MetI-like_sf"/>
</dbReference>
<feature type="transmembrane region" description="Helical" evidence="7">
    <location>
        <begin position="153"/>
        <end position="176"/>
    </location>
</feature>
<dbReference type="KEGG" id="cvc:BKX93_05170"/>
<evidence type="ECO:0000256" key="7">
    <source>
        <dbReference type="RuleBase" id="RU363032"/>
    </source>
</evidence>
<comment type="subcellular location">
    <subcellularLocation>
        <location evidence="1 7">Cell membrane</location>
        <topology evidence="1 7">Multi-pass membrane protein</topology>
    </subcellularLocation>
</comment>
<dbReference type="AlphaFoldDB" id="A0A1D9LE09"/>
<feature type="transmembrane region" description="Helical" evidence="7">
    <location>
        <begin position="207"/>
        <end position="227"/>
    </location>
</feature>
<dbReference type="SUPFAM" id="SSF161098">
    <property type="entry name" value="MetI-like"/>
    <property type="match status" value="1"/>
</dbReference>
<dbReference type="InterPro" id="IPR000515">
    <property type="entry name" value="MetI-like"/>
</dbReference>
<dbReference type="PANTHER" id="PTHR30193">
    <property type="entry name" value="ABC TRANSPORTER PERMEASE PROTEIN"/>
    <property type="match status" value="1"/>
</dbReference>
<dbReference type="GO" id="GO:0005886">
    <property type="term" value="C:plasma membrane"/>
    <property type="evidence" value="ECO:0007669"/>
    <property type="project" value="UniProtKB-SubCell"/>
</dbReference>
<keyword evidence="2 7" id="KW-0813">Transport</keyword>
<feature type="transmembrane region" description="Helical" evidence="7">
    <location>
        <begin position="263"/>
        <end position="281"/>
    </location>
</feature>
<dbReference type="CDD" id="cd06261">
    <property type="entry name" value="TM_PBP2"/>
    <property type="match status" value="1"/>
</dbReference>
<name>A0A1D9LE09_9NEIS</name>
<feature type="transmembrane region" description="Helical" evidence="7">
    <location>
        <begin position="12"/>
        <end position="36"/>
    </location>
</feature>
<dbReference type="STRING" id="1108595.BKX93_05170"/>
<dbReference type="PROSITE" id="PS50928">
    <property type="entry name" value="ABC_TM1"/>
    <property type="match status" value="1"/>
</dbReference>
<dbReference type="Pfam" id="PF00528">
    <property type="entry name" value="BPD_transp_1"/>
    <property type="match status" value="1"/>
</dbReference>
<keyword evidence="3" id="KW-1003">Cell membrane</keyword>
<reference evidence="8 9" key="1">
    <citation type="submission" date="2016-10" db="EMBL/GenBank/DDBJ databases">
        <title>Chromobacterium muskegensis sp. nov., an insecticidal bacterium isolated from Sphagnum bogs.</title>
        <authorList>
            <person name="Sparks M.E."/>
            <person name="Blackburn M.B."/>
            <person name="Gundersen-Rindal D.E."/>
            <person name="Mitchell A."/>
            <person name="Farrar R."/>
            <person name="Kuhar D."/>
        </authorList>
    </citation>
    <scope>NUCLEOTIDE SEQUENCE [LARGE SCALE GENOMIC DNA]</scope>
    <source>
        <strain evidence="8 9">21-1</strain>
    </source>
</reference>
<accession>A0A1D9LE09</accession>
<sequence>MTPTSTRNAWLFLSPALLLLGVFTFWPLLFGSYVAFTRYDLVSPPQWVGLDNFRYLLDDPVFIQALGNSLRYLLVVPAIQLAGIALAVLVNRALPGIKWFRAAFYLPVITTVSVVGIMWNWMYADYGVLNGALHWLGWVKQEHDVGFLSDEDLALYSVMFVTFWRGIGYYMVLYLAGLQAIPAEMQEAARLDGANAWQRFWRITLPMLRPTILFCSLISTLDAIKAFEEVLVMTRGAPMNSTYTALYYAFHQGFNQLDFGRGSAAGLVLTLVCLLLAWLNFKLIRADHR</sequence>
<organism evidence="8 9">
    <name type="scientific">Chromobacterium vaccinii</name>
    <dbReference type="NCBI Taxonomy" id="1108595"/>
    <lineage>
        <taxon>Bacteria</taxon>
        <taxon>Pseudomonadati</taxon>
        <taxon>Pseudomonadota</taxon>
        <taxon>Betaproteobacteria</taxon>
        <taxon>Neisseriales</taxon>
        <taxon>Chromobacteriaceae</taxon>
        <taxon>Chromobacterium</taxon>
    </lineage>
</organism>
<feature type="transmembrane region" description="Helical" evidence="7">
    <location>
        <begin position="102"/>
        <end position="122"/>
    </location>
</feature>
<gene>
    <name evidence="8" type="ORF">BKX93_05170</name>
</gene>
<evidence type="ECO:0000313" key="9">
    <source>
        <dbReference type="Proteomes" id="UP000178776"/>
    </source>
</evidence>
<dbReference type="PANTHER" id="PTHR30193:SF44">
    <property type="entry name" value="LACTOSE TRANSPORT SYSTEM PERMEASE PROTEIN LACF"/>
    <property type="match status" value="1"/>
</dbReference>
<keyword evidence="4 7" id="KW-0812">Transmembrane</keyword>
<evidence type="ECO:0000256" key="4">
    <source>
        <dbReference type="ARBA" id="ARBA00022692"/>
    </source>
</evidence>
<protein>
    <submittedName>
        <fullName evidence="8">Lactose ABC transporter permease</fullName>
    </submittedName>
</protein>
<feature type="transmembrane region" description="Helical" evidence="7">
    <location>
        <begin position="70"/>
        <end position="90"/>
    </location>
</feature>
<dbReference type="Proteomes" id="UP000178776">
    <property type="component" value="Chromosome"/>
</dbReference>
<dbReference type="SUPFAM" id="SSF160964">
    <property type="entry name" value="MalF N-terminal region-like"/>
    <property type="match status" value="1"/>
</dbReference>
<evidence type="ECO:0000256" key="2">
    <source>
        <dbReference type="ARBA" id="ARBA00022448"/>
    </source>
</evidence>